<comment type="caution">
    <text evidence="2">The sequence shown here is derived from an EMBL/GenBank/DDBJ whole genome shotgun (WGS) entry which is preliminary data.</text>
</comment>
<evidence type="ECO:0008006" key="4">
    <source>
        <dbReference type="Google" id="ProtNLM"/>
    </source>
</evidence>
<feature type="transmembrane region" description="Helical" evidence="1">
    <location>
        <begin position="76"/>
        <end position="93"/>
    </location>
</feature>
<evidence type="ECO:0000313" key="2">
    <source>
        <dbReference type="EMBL" id="GAA3681842.1"/>
    </source>
</evidence>
<proteinExistence type="predicted"/>
<evidence type="ECO:0000256" key="1">
    <source>
        <dbReference type="SAM" id="Phobius"/>
    </source>
</evidence>
<accession>A0ABP7C9F4</accession>
<keyword evidence="1" id="KW-0812">Transmembrane</keyword>
<sequence>MLVAAVWYLLSMGQEGPVNMGGRIFMLFLLLAAAAWQFLVGHFLFRGKAWTRAAALAWQVFQVIFAVSFFSGGMPLVGLGLLIPAAAIFLLLFDPKATAFFGDRNASASPGTRP</sequence>
<reference evidence="3" key="1">
    <citation type="journal article" date="2019" name="Int. J. Syst. Evol. Microbiol.">
        <title>The Global Catalogue of Microorganisms (GCM) 10K type strain sequencing project: providing services to taxonomists for standard genome sequencing and annotation.</title>
        <authorList>
            <consortium name="The Broad Institute Genomics Platform"/>
            <consortium name="The Broad Institute Genome Sequencing Center for Infectious Disease"/>
            <person name="Wu L."/>
            <person name="Ma J."/>
        </authorList>
    </citation>
    <scope>NUCLEOTIDE SEQUENCE [LARGE SCALE GENOMIC DNA]</scope>
    <source>
        <strain evidence="3">JCM 30742</strain>
    </source>
</reference>
<dbReference type="Proteomes" id="UP001500752">
    <property type="component" value="Unassembled WGS sequence"/>
</dbReference>
<protein>
    <recommendedName>
        <fullName evidence="4">Integral membrane protein</fullName>
    </recommendedName>
</protein>
<dbReference type="EMBL" id="BAABEO010000012">
    <property type="protein sequence ID" value="GAA3681842.1"/>
    <property type="molecule type" value="Genomic_DNA"/>
</dbReference>
<name>A0ABP7C9F4_9MICC</name>
<feature type="transmembrane region" description="Helical" evidence="1">
    <location>
        <begin position="23"/>
        <end position="45"/>
    </location>
</feature>
<keyword evidence="1" id="KW-1133">Transmembrane helix</keyword>
<evidence type="ECO:0000313" key="3">
    <source>
        <dbReference type="Proteomes" id="UP001500752"/>
    </source>
</evidence>
<organism evidence="2 3">
    <name type="scientific">Arthrobacter ginkgonis</name>
    <dbReference type="NCBI Taxonomy" id="1630594"/>
    <lineage>
        <taxon>Bacteria</taxon>
        <taxon>Bacillati</taxon>
        <taxon>Actinomycetota</taxon>
        <taxon>Actinomycetes</taxon>
        <taxon>Micrococcales</taxon>
        <taxon>Micrococcaceae</taxon>
        <taxon>Arthrobacter</taxon>
    </lineage>
</organism>
<keyword evidence="1" id="KW-0472">Membrane</keyword>
<keyword evidence="3" id="KW-1185">Reference proteome</keyword>
<gene>
    <name evidence="2" type="ORF">GCM10023081_19900</name>
</gene>